<gene>
    <name evidence="4" type="primary">hspA_4</name>
    <name evidence="4" type="ORF">PDESU_05436</name>
</gene>
<comment type="similarity">
    <text evidence="1 2">Belongs to the small heat shock protein (HSP20) family.</text>
</comment>
<dbReference type="CDD" id="cd06464">
    <property type="entry name" value="ACD_sHsps-like"/>
    <property type="match status" value="1"/>
</dbReference>
<dbReference type="Gene3D" id="2.60.40.790">
    <property type="match status" value="1"/>
</dbReference>
<dbReference type="InterPro" id="IPR031107">
    <property type="entry name" value="Small_HSP"/>
</dbReference>
<accession>A0A6C2UBV6</accession>
<keyword evidence="5" id="KW-1185">Reference proteome</keyword>
<dbReference type="EMBL" id="CAAHFG010000004">
    <property type="protein sequence ID" value="VGO16844.1"/>
    <property type="molecule type" value="Genomic_DNA"/>
</dbReference>
<dbReference type="Proteomes" id="UP000366872">
    <property type="component" value="Unassembled WGS sequence"/>
</dbReference>
<evidence type="ECO:0000313" key="5">
    <source>
        <dbReference type="Proteomes" id="UP000366872"/>
    </source>
</evidence>
<evidence type="ECO:0000259" key="3">
    <source>
        <dbReference type="PROSITE" id="PS01031"/>
    </source>
</evidence>
<feature type="domain" description="SHSP" evidence="3">
    <location>
        <begin position="32"/>
        <end position="145"/>
    </location>
</feature>
<dbReference type="PROSITE" id="PS01031">
    <property type="entry name" value="SHSP"/>
    <property type="match status" value="1"/>
</dbReference>
<organism evidence="4 5">
    <name type="scientific">Pontiella desulfatans</name>
    <dbReference type="NCBI Taxonomy" id="2750659"/>
    <lineage>
        <taxon>Bacteria</taxon>
        <taxon>Pseudomonadati</taxon>
        <taxon>Kiritimatiellota</taxon>
        <taxon>Kiritimatiellia</taxon>
        <taxon>Kiritimatiellales</taxon>
        <taxon>Pontiellaceae</taxon>
        <taxon>Pontiella</taxon>
    </lineage>
</organism>
<dbReference type="PANTHER" id="PTHR11527">
    <property type="entry name" value="HEAT-SHOCK PROTEIN 20 FAMILY MEMBER"/>
    <property type="match status" value="1"/>
</dbReference>
<dbReference type="AlphaFoldDB" id="A0A6C2UBV6"/>
<evidence type="ECO:0000256" key="2">
    <source>
        <dbReference type="RuleBase" id="RU003616"/>
    </source>
</evidence>
<reference evidence="4 5" key="1">
    <citation type="submission" date="2019-04" db="EMBL/GenBank/DDBJ databases">
        <authorList>
            <person name="Van Vliet M D."/>
        </authorList>
    </citation>
    <scope>NUCLEOTIDE SEQUENCE [LARGE SCALE GENOMIC DNA]</scope>
    <source>
        <strain evidence="4 5">F1</strain>
    </source>
</reference>
<dbReference type="InterPro" id="IPR008978">
    <property type="entry name" value="HSP20-like_chaperone"/>
</dbReference>
<dbReference type="SUPFAM" id="SSF49764">
    <property type="entry name" value="HSP20-like chaperones"/>
    <property type="match status" value="1"/>
</dbReference>
<protein>
    <submittedName>
        <fullName evidence="4">Spore protein SP21</fullName>
    </submittedName>
</protein>
<evidence type="ECO:0000256" key="1">
    <source>
        <dbReference type="PROSITE-ProRule" id="PRU00285"/>
    </source>
</evidence>
<dbReference type="InterPro" id="IPR002068">
    <property type="entry name" value="A-crystallin/Hsp20_dom"/>
</dbReference>
<name>A0A6C2UBV6_PONDE</name>
<proteinExistence type="inferred from homology"/>
<evidence type="ECO:0000313" key="4">
    <source>
        <dbReference type="EMBL" id="VGO16844.1"/>
    </source>
</evidence>
<dbReference type="RefSeq" id="WP_136082365.1">
    <property type="nucleotide sequence ID" value="NZ_CAAHFG010000004.1"/>
</dbReference>
<dbReference type="Pfam" id="PF00011">
    <property type="entry name" value="HSP20"/>
    <property type="match status" value="1"/>
</dbReference>
<sequence>MFTPVKRNNVVYADPFNHIFESFFGDANRCKPAPARLAPQFEIVETDDHYTVVAELPGIGKENVEIVVDENVLTVKGEKKAEERTEEKSYLFSERRYGSFERKFKLPDTVDQEAIKAGYENGVLTLTLPKKPEAKKPEPRRIEVKA</sequence>